<evidence type="ECO:0000256" key="1">
    <source>
        <dbReference type="SAM" id="MobiDB-lite"/>
    </source>
</evidence>
<protein>
    <submittedName>
        <fullName evidence="2">Uncharacterized protein</fullName>
    </submittedName>
</protein>
<accession>A0ABQ8X1M6</accession>
<keyword evidence="3" id="KW-1185">Reference proteome</keyword>
<gene>
    <name evidence="2" type="ORF">M0813_00929</name>
</gene>
<dbReference type="EMBL" id="JAOAOG010000346">
    <property type="protein sequence ID" value="KAJ6225964.1"/>
    <property type="molecule type" value="Genomic_DNA"/>
</dbReference>
<evidence type="ECO:0000313" key="3">
    <source>
        <dbReference type="Proteomes" id="UP001150062"/>
    </source>
</evidence>
<evidence type="ECO:0000313" key="2">
    <source>
        <dbReference type="EMBL" id="KAJ6225964.1"/>
    </source>
</evidence>
<reference evidence="2" key="1">
    <citation type="submission" date="2022-08" db="EMBL/GenBank/DDBJ databases">
        <title>Novel sulfate-reducing endosymbionts in the free-living metamonad Anaeramoeba.</title>
        <authorList>
            <person name="Jerlstrom-Hultqvist J."/>
            <person name="Cepicka I."/>
            <person name="Gallot-Lavallee L."/>
            <person name="Salas-Leiva D."/>
            <person name="Curtis B.A."/>
            <person name="Zahonova K."/>
            <person name="Pipaliya S."/>
            <person name="Dacks J."/>
            <person name="Roger A.J."/>
        </authorList>
    </citation>
    <scope>NUCLEOTIDE SEQUENCE</scope>
    <source>
        <strain evidence="2">Schooner1</strain>
    </source>
</reference>
<sequence length="313" mass="36676">METPITFEETFPTLPKLETIKSTWGELKKFPDRVRMLLKVLPNSIRGIEERHLETGFIKKLQDVTDLAEVPNKIEFHRSCIALLSFLTERKKRSIERGLASFILRTYHLQNIKPHSKGWIIYGKKGYPSKPNGKPSAKNQNPEDTNNNNNNNNNSNKNNNNNNGNNNRRAKKKKKTIVTNIRKRKTLFTERPNSTGSVDLKQKKITNYQKKKKKNEKTNNYHIRNKTISSNIKKKNTEEKIRKTNKRLNNQNFTATNQNLNLIPTQPNQENIPNLNTYPQQNATIYIEFFPKKKTDENSWLRDIEQMFPSVWD</sequence>
<feature type="compositionally biased region" description="Low complexity" evidence="1">
    <location>
        <begin position="138"/>
        <end position="167"/>
    </location>
</feature>
<comment type="caution">
    <text evidence="2">The sequence shown here is derived from an EMBL/GenBank/DDBJ whole genome shotgun (WGS) entry which is preliminary data.</text>
</comment>
<feature type="region of interest" description="Disordered" evidence="1">
    <location>
        <begin position="123"/>
        <end position="180"/>
    </location>
</feature>
<feature type="compositionally biased region" description="Basic residues" evidence="1">
    <location>
        <begin position="168"/>
        <end position="180"/>
    </location>
</feature>
<dbReference type="Proteomes" id="UP001150062">
    <property type="component" value="Unassembled WGS sequence"/>
</dbReference>
<proteinExistence type="predicted"/>
<organism evidence="2 3">
    <name type="scientific">Anaeramoeba flamelloides</name>
    <dbReference type="NCBI Taxonomy" id="1746091"/>
    <lineage>
        <taxon>Eukaryota</taxon>
        <taxon>Metamonada</taxon>
        <taxon>Anaeramoebidae</taxon>
        <taxon>Anaeramoeba</taxon>
    </lineage>
</organism>
<name>A0ABQ8X1M6_9EUKA</name>